<sequence length="138" mass="14319">MKGIGHPSSDDPLAPEPKAKEDPSPSGAPAVEPIDISFSLKRVEGAASVLESMVPASDAQRESTSCSEATLAPVLERIFGKSPGSGSSTRTLPVGRNEVVFSSVPPSSGSFDRFGHHEGVDPLHISLCHLDIEDGGCI</sequence>
<gene>
    <name evidence="1" type="ORF">MRB53_024079</name>
</gene>
<keyword evidence="2" id="KW-1185">Reference proteome</keyword>
<organism evidence="1 2">
    <name type="scientific">Persea americana</name>
    <name type="common">Avocado</name>
    <dbReference type="NCBI Taxonomy" id="3435"/>
    <lineage>
        <taxon>Eukaryota</taxon>
        <taxon>Viridiplantae</taxon>
        <taxon>Streptophyta</taxon>
        <taxon>Embryophyta</taxon>
        <taxon>Tracheophyta</taxon>
        <taxon>Spermatophyta</taxon>
        <taxon>Magnoliopsida</taxon>
        <taxon>Magnoliidae</taxon>
        <taxon>Laurales</taxon>
        <taxon>Lauraceae</taxon>
        <taxon>Persea</taxon>
    </lineage>
</organism>
<proteinExistence type="predicted"/>
<evidence type="ECO:0000313" key="1">
    <source>
        <dbReference type="EMBL" id="KAJ8630756.1"/>
    </source>
</evidence>
<protein>
    <submittedName>
        <fullName evidence="1">Uncharacterized protein</fullName>
    </submittedName>
</protein>
<accession>A0ACC2LC23</accession>
<comment type="caution">
    <text evidence="1">The sequence shown here is derived from an EMBL/GenBank/DDBJ whole genome shotgun (WGS) entry which is preliminary data.</text>
</comment>
<reference evidence="1 2" key="1">
    <citation type="journal article" date="2022" name="Hortic Res">
        <title>A haplotype resolved chromosomal level avocado genome allows analysis of novel avocado genes.</title>
        <authorList>
            <person name="Nath O."/>
            <person name="Fletcher S.J."/>
            <person name="Hayward A."/>
            <person name="Shaw L.M."/>
            <person name="Masouleh A.K."/>
            <person name="Furtado A."/>
            <person name="Henry R.J."/>
            <person name="Mitter N."/>
        </authorList>
    </citation>
    <scope>NUCLEOTIDE SEQUENCE [LARGE SCALE GENOMIC DNA]</scope>
    <source>
        <strain evidence="2">cv. Hass</strain>
    </source>
</reference>
<evidence type="ECO:0000313" key="2">
    <source>
        <dbReference type="Proteomes" id="UP001234297"/>
    </source>
</evidence>
<dbReference type="Proteomes" id="UP001234297">
    <property type="component" value="Chromosome 7"/>
</dbReference>
<name>A0ACC2LC23_PERAE</name>
<dbReference type="EMBL" id="CM056815">
    <property type="protein sequence ID" value="KAJ8630756.1"/>
    <property type="molecule type" value="Genomic_DNA"/>
</dbReference>